<feature type="transmembrane region" description="Helical" evidence="1">
    <location>
        <begin position="78"/>
        <end position="97"/>
    </location>
</feature>
<feature type="transmembrane region" description="Helical" evidence="1">
    <location>
        <begin position="42"/>
        <end position="66"/>
    </location>
</feature>
<gene>
    <name evidence="2" type="primary">NAD6</name>
</gene>
<dbReference type="EMBL" id="KC769588">
    <property type="protein sequence ID" value="AHF21623.1"/>
    <property type="molecule type" value="Genomic_DNA"/>
</dbReference>
<proteinExistence type="predicted"/>
<geneLocation type="mitochondrion" evidence="2"/>
<evidence type="ECO:0000256" key="1">
    <source>
        <dbReference type="SAM" id="Phobius"/>
    </source>
</evidence>
<organism evidence="2">
    <name type="scientific">Argas sp. SpringbokSA-QMS95171</name>
    <dbReference type="NCBI Taxonomy" id="1442167"/>
    <lineage>
        <taxon>Eukaryota</taxon>
        <taxon>Metazoa</taxon>
        <taxon>Ecdysozoa</taxon>
        <taxon>Arthropoda</taxon>
        <taxon>Chelicerata</taxon>
        <taxon>Arachnida</taxon>
        <taxon>Acari</taxon>
        <taxon>Parasitiformes</taxon>
        <taxon>Ixodida</taxon>
        <taxon>Ixodoidea</taxon>
        <taxon>Argasidae</taxon>
        <taxon>Argasinae</taxon>
        <taxon>Argas</taxon>
    </lineage>
</organism>
<protein>
    <submittedName>
        <fullName evidence="2">NADH dehydrogenase subunit 6</fullName>
    </submittedName>
</protein>
<keyword evidence="1" id="KW-0472">Membrane</keyword>
<dbReference type="AlphaFoldDB" id="W0FDD7"/>
<sequence length="143" mass="16339">MKISMLISIFFFMSLHPLTMLIMLILMTLNIVSIVYLTSKTAWTPMILILLILGGMLVLFIYITSVTPNKKFTFKKQSILMVIPSLMLSTNMIYLTFSKTNILLFNMDKNSFLLIFITIYLLTTLIAIMKLINSSTAPIRLSN</sequence>
<name>W0FDD7_9ACAR</name>
<keyword evidence="2" id="KW-0496">Mitochondrion</keyword>
<keyword evidence="1" id="KW-0812">Transmembrane</keyword>
<accession>W0FDD7</accession>
<feature type="transmembrane region" description="Helical" evidence="1">
    <location>
        <begin position="7"/>
        <end position="36"/>
    </location>
</feature>
<feature type="transmembrane region" description="Helical" evidence="1">
    <location>
        <begin position="112"/>
        <end position="132"/>
    </location>
</feature>
<reference evidence="2" key="1">
    <citation type="journal article" date="2014" name="Ticks Tick Borne Dis.">
        <title>Molecular phylogeny of soft ticks (Ixodida: Argasidae) inferred from mitochondrial genome and nuclear rRNA sequences.</title>
        <authorList>
            <person name="Burger T.D."/>
            <person name="Shao R."/>
            <person name="Labruna M.B."/>
            <person name="Barker S.C."/>
        </authorList>
    </citation>
    <scope>NUCLEOTIDE SEQUENCE</scope>
</reference>
<keyword evidence="1" id="KW-1133">Transmembrane helix</keyword>
<evidence type="ECO:0000313" key="2">
    <source>
        <dbReference type="EMBL" id="AHF21623.1"/>
    </source>
</evidence>